<keyword evidence="1" id="KW-0812">Transmembrane</keyword>
<keyword evidence="1" id="KW-0472">Membrane</keyword>
<protein>
    <recommendedName>
        <fullName evidence="4">CotH protein</fullName>
    </recommendedName>
</protein>
<dbReference type="EMBL" id="FOHS01000002">
    <property type="protein sequence ID" value="SET40885.1"/>
    <property type="molecule type" value="Genomic_DNA"/>
</dbReference>
<gene>
    <name evidence="2" type="ORF">SAMN04487998_1723</name>
</gene>
<proteinExistence type="predicted"/>
<dbReference type="STRING" id="82805.SAMN04487998_1723"/>
<evidence type="ECO:0000313" key="2">
    <source>
        <dbReference type="EMBL" id="SET40885.1"/>
    </source>
</evidence>
<dbReference type="AlphaFoldDB" id="A0A1I0E6W3"/>
<organism evidence="2 3">
    <name type="scientific">Hymenobacter actinosclerus</name>
    <dbReference type="NCBI Taxonomy" id="82805"/>
    <lineage>
        <taxon>Bacteria</taxon>
        <taxon>Pseudomonadati</taxon>
        <taxon>Bacteroidota</taxon>
        <taxon>Cytophagia</taxon>
        <taxon>Cytophagales</taxon>
        <taxon>Hymenobacteraceae</taxon>
        <taxon>Hymenobacter</taxon>
    </lineage>
</organism>
<name>A0A1I0E6W3_9BACT</name>
<evidence type="ECO:0008006" key="4">
    <source>
        <dbReference type="Google" id="ProtNLM"/>
    </source>
</evidence>
<keyword evidence="1" id="KW-1133">Transmembrane helix</keyword>
<keyword evidence="3" id="KW-1185">Reference proteome</keyword>
<feature type="transmembrane region" description="Helical" evidence="1">
    <location>
        <begin position="21"/>
        <end position="43"/>
    </location>
</feature>
<accession>A0A1I0E6W3</accession>
<reference evidence="3" key="1">
    <citation type="submission" date="2016-10" db="EMBL/GenBank/DDBJ databases">
        <authorList>
            <person name="Varghese N."/>
            <person name="Submissions S."/>
        </authorList>
    </citation>
    <scope>NUCLEOTIDE SEQUENCE [LARGE SCALE GENOMIC DNA]</scope>
    <source>
        <strain evidence="3">DSM 15310</strain>
    </source>
</reference>
<evidence type="ECO:0000256" key="1">
    <source>
        <dbReference type="SAM" id="Phobius"/>
    </source>
</evidence>
<sequence length="557" mass="62553">MRYKGSRCAWRRPLGRVSCSRIVSFFFSSAWLITGLSSGLLLLSCSAPAQNPDVVPAAHPIIGPDSTVQVAAGPQYDRGAVHRFFWGTHYRDLWKLPVRVPVFNLRTAVPGGLTPIKEGGSFQTKNLRLVDQRGREYVLRSVDKDATRALPEGLREGAIGRIMKDQTSVIHPFGAYIAAPLARAAGLYHTNPRLVYVADDPALGEFREGFGYALYLFEERPDGDQTTVASFGNSARVESSRKVFTNLLASSRYQVDARQYLRNRLFDMFLGDWSRREDQWRWASFPAAGGGTTYQAIPRDRDHAFFKFDDGLLTHMIGWVKTNYQSFHDKIRLADVEGLNRAARPMDKSLLPYLTRDEFRQVADSLRGALSDDVIARALAVWPPEVQALSQAEFTRKLRARRDQLPAVADKFYQLLARDVELPGTDEAERFVVEPAGPDAVRVQLLRRTPQGDSLLHQRTFSATETRSIKLFGLGGNDAFELRGQPTGRIRLSMYDGAGQDLIEATPPPTKRPGSRLIIYESGDGNTLRVGKYKTKLYQPQAQEFDGAGWLLRHRLY</sequence>
<dbReference type="Proteomes" id="UP000198697">
    <property type="component" value="Unassembled WGS sequence"/>
</dbReference>
<evidence type="ECO:0000313" key="3">
    <source>
        <dbReference type="Proteomes" id="UP000198697"/>
    </source>
</evidence>